<protein>
    <submittedName>
        <fullName evidence="12">Uncharacterized protein</fullName>
    </submittedName>
</protein>
<dbReference type="GO" id="GO:0006508">
    <property type="term" value="P:proteolysis"/>
    <property type="evidence" value="ECO:0007669"/>
    <property type="project" value="UniProtKB-KW"/>
</dbReference>
<evidence type="ECO:0000256" key="6">
    <source>
        <dbReference type="PROSITE-ProRule" id="PRU01005"/>
    </source>
</evidence>
<dbReference type="Pfam" id="PF01549">
    <property type="entry name" value="ShK"/>
    <property type="match status" value="3"/>
</dbReference>
<feature type="signal peptide" evidence="9">
    <location>
        <begin position="1"/>
        <end position="19"/>
    </location>
</feature>
<feature type="region of interest" description="Disordered" evidence="8">
    <location>
        <begin position="157"/>
        <end position="188"/>
    </location>
</feature>
<evidence type="ECO:0000259" key="11">
    <source>
        <dbReference type="PROSITE" id="PS51670"/>
    </source>
</evidence>
<dbReference type="PANTHER" id="PTHR24264:SF54">
    <property type="entry name" value="PEPTIDASE S1 DOMAIN-CONTAINING PROTEIN"/>
    <property type="match status" value="1"/>
</dbReference>
<dbReference type="RefSeq" id="XP_066921367.1">
    <property type="nucleotide sequence ID" value="XM_067065266.1"/>
</dbReference>
<dbReference type="GeneID" id="136808724"/>
<dbReference type="GO" id="GO:0004252">
    <property type="term" value="F:serine-type endopeptidase activity"/>
    <property type="evidence" value="ECO:0007669"/>
    <property type="project" value="InterPro"/>
</dbReference>
<comment type="caution">
    <text evidence="6">Lacks conserved residue(s) required for the propagation of feature annotation.</text>
</comment>
<reference evidence="12" key="1">
    <citation type="submission" date="2021-01" db="UniProtKB">
        <authorList>
            <consortium name="EnsemblMetazoa"/>
        </authorList>
    </citation>
    <scope>IDENTIFICATION</scope>
</reference>
<feature type="domain" description="ShKT" evidence="11">
    <location>
        <begin position="68"/>
        <end position="103"/>
    </location>
</feature>
<feature type="domain" description="ShKT" evidence="11">
    <location>
        <begin position="23"/>
        <end position="54"/>
    </location>
</feature>
<evidence type="ECO:0000256" key="5">
    <source>
        <dbReference type="ARBA" id="ARBA00023157"/>
    </source>
</evidence>
<evidence type="ECO:0000256" key="7">
    <source>
        <dbReference type="RuleBase" id="RU363034"/>
    </source>
</evidence>
<sequence length="472" mass="53282">MGWLHLVTLLILGLACIQCQETCEDKDDQCRRWYSSCSTNKYVKINCKKTCGTCPKNKDAAEETDSECKDTYAKCYIWQNQNCKKRPLHIYLRKHCKKSCGLCKSPSSFSSCIDSNKNCGRWAKGGFCERNKGFMYTYCKKSCRQCKADENVKPTVSLRTTSSEKEQQKQGLKRPTTTTTTTTITTTVPPTYASRNDATCGYNTLSKQISAFIVGGEISSRGKWPWLAAIYLYGEHHCGATLIHPQYLVTAAHCVFDGGFYKEKEDMHIVLNDFKRNIDEGGEQVIQVEKYWVHPQYAKAYTIQFEHDIAVIKLKEPAKLSNTSVNTACLPQRNEKIPLNSKCFITGWGKTDGSYLGEKSEVLMEGQLPLMTNKKCAVKNRFKGKPLINHNMMCGGSERNILSTCQGDSGGPYVCMNASKRFVLQGVVSFGHDECKTSKLFPTFTRVSQYVDWIYKTMDEKGDDENDLGNVN</sequence>
<feature type="disulfide bond" evidence="6">
    <location>
        <begin position="112"/>
        <end position="146"/>
    </location>
</feature>
<dbReference type="AlphaFoldDB" id="A0A7M5XHY0"/>
<evidence type="ECO:0000259" key="10">
    <source>
        <dbReference type="PROSITE" id="PS50240"/>
    </source>
</evidence>
<evidence type="ECO:0000256" key="8">
    <source>
        <dbReference type="SAM" id="MobiDB-lite"/>
    </source>
</evidence>
<evidence type="ECO:0000313" key="13">
    <source>
        <dbReference type="Proteomes" id="UP000594262"/>
    </source>
</evidence>
<dbReference type="EnsemblMetazoa" id="CLYHEMT023268.1">
    <property type="protein sequence ID" value="CLYHEMP023268.1"/>
    <property type="gene ID" value="CLYHEMG023268"/>
</dbReference>
<evidence type="ECO:0000256" key="4">
    <source>
        <dbReference type="ARBA" id="ARBA00022825"/>
    </source>
</evidence>
<accession>A0A7M5XHY0</accession>
<feature type="chain" id="PRO_5029796081" evidence="9">
    <location>
        <begin position="20"/>
        <end position="472"/>
    </location>
</feature>
<evidence type="ECO:0000256" key="3">
    <source>
        <dbReference type="ARBA" id="ARBA00022801"/>
    </source>
</evidence>
<feature type="domain" description="ShKT" evidence="11">
    <location>
        <begin position="112"/>
        <end position="146"/>
    </location>
</feature>
<dbReference type="InterPro" id="IPR043504">
    <property type="entry name" value="Peptidase_S1_PA_chymotrypsin"/>
</dbReference>
<dbReference type="InterPro" id="IPR001254">
    <property type="entry name" value="Trypsin_dom"/>
</dbReference>
<feature type="domain" description="Peptidase S1" evidence="10">
    <location>
        <begin position="213"/>
        <end position="459"/>
    </location>
</feature>
<dbReference type="PANTHER" id="PTHR24264">
    <property type="entry name" value="TRYPSIN-RELATED"/>
    <property type="match status" value="1"/>
</dbReference>
<evidence type="ECO:0000256" key="9">
    <source>
        <dbReference type="SAM" id="SignalP"/>
    </source>
</evidence>
<name>A0A7M5XHY0_9CNID</name>
<dbReference type="PROSITE" id="PS50240">
    <property type="entry name" value="TRYPSIN_DOM"/>
    <property type="match status" value="1"/>
</dbReference>
<dbReference type="PROSITE" id="PS00135">
    <property type="entry name" value="TRYPSIN_SER"/>
    <property type="match status" value="1"/>
</dbReference>
<keyword evidence="13" id="KW-1185">Reference proteome</keyword>
<dbReference type="PRINTS" id="PR00722">
    <property type="entry name" value="CHYMOTRYPSIN"/>
</dbReference>
<evidence type="ECO:0000256" key="2">
    <source>
        <dbReference type="ARBA" id="ARBA00022729"/>
    </source>
</evidence>
<dbReference type="InterPro" id="IPR009003">
    <property type="entry name" value="Peptidase_S1_PA"/>
</dbReference>
<dbReference type="Proteomes" id="UP000594262">
    <property type="component" value="Unplaced"/>
</dbReference>
<dbReference type="Pfam" id="PF00089">
    <property type="entry name" value="Trypsin"/>
    <property type="match status" value="1"/>
</dbReference>
<dbReference type="SUPFAM" id="SSF50494">
    <property type="entry name" value="Trypsin-like serine proteases"/>
    <property type="match status" value="1"/>
</dbReference>
<keyword evidence="1 7" id="KW-0645">Protease</keyword>
<dbReference type="CDD" id="cd00190">
    <property type="entry name" value="Tryp_SPc"/>
    <property type="match status" value="1"/>
</dbReference>
<organism evidence="12 13">
    <name type="scientific">Clytia hemisphaerica</name>
    <dbReference type="NCBI Taxonomy" id="252671"/>
    <lineage>
        <taxon>Eukaryota</taxon>
        <taxon>Metazoa</taxon>
        <taxon>Cnidaria</taxon>
        <taxon>Hydrozoa</taxon>
        <taxon>Hydroidolina</taxon>
        <taxon>Leptothecata</taxon>
        <taxon>Obeliida</taxon>
        <taxon>Clytiidae</taxon>
        <taxon>Clytia</taxon>
    </lineage>
</organism>
<dbReference type="InterPro" id="IPR003582">
    <property type="entry name" value="ShKT_dom"/>
</dbReference>
<proteinExistence type="predicted"/>
<dbReference type="GO" id="GO:0005615">
    <property type="term" value="C:extracellular space"/>
    <property type="evidence" value="ECO:0007669"/>
    <property type="project" value="TreeGrafter"/>
</dbReference>
<keyword evidence="3 7" id="KW-0378">Hydrolase</keyword>
<dbReference type="FunFam" id="2.40.10.10:FF:000120">
    <property type="entry name" value="Putative serine protease"/>
    <property type="match status" value="1"/>
</dbReference>
<keyword evidence="2 9" id="KW-0732">Signal</keyword>
<dbReference type="InterPro" id="IPR050127">
    <property type="entry name" value="Serine_Proteases_S1"/>
</dbReference>
<dbReference type="InterPro" id="IPR001314">
    <property type="entry name" value="Peptidase_S1A"/>
</dbReference>
<dbReference type="Gene3D" id="2.40.10.10">
    <property type="entry name" value="Trypsin-like serine proteases"/>
    <property type="match status" value="1"/>
</dbReference>
<keyword evidence="4 7" id="KW-0720">Serine protease</keyword>
<evidence type="ECO:0000313" key="12">
    <source>
        <dbReference type="EnsemblMetazoa" id="CLYHEMP023268.1"/>
    </source>
</evidence>
<dbReference type="SMART" id="SM00254">
    <property type="entry name" value="ShKT"/>
    <property type="match status" value="3"/>
</dbReference>
<evidence type="ECO:0000256" key="1">
    <source>
        <dbReference type="ARBA" id="ARBA00022670"/>
    </source>
</evidence>
<dbReference type="InterPro" id="IPR033116">
    <property type="entry name" value="TRYPSIN_SER"/>
</dbReference>
<dbReference type="PROSITE" id="PS00134">
    <property type="entry name" value="TRYPSIN_HIS"/>
    <property type="match status" value="1"/>
</dbReference>
<dbReference type="SMART" id="SM00020">
    <property type="entry name" value="Tryp_SPc"/>
    <property type="match status" value="1"/>
</dbReference>
<dbReference type="OrthoDB" id="546450at2759"/>
<feature type="compositionally biased region" description="Low complexity" evidence="8">
    <location>
        <begin position="175"/>
        <end position="188"/>
    </location>
</feature>
<keyword evidence="5 6" id="KW-1015">Disulfide bond</keyword>
<dbReference type="PROSITE" id="PS51670">
    <property type="entry name" value="SHKT"/>
    <property type="match status" value="3"/>
</dbReference>
<dbReference type="InterPro" id="IPR018114">
    <property type="entry name" value="TRYPSIN_HIS"/>
</dbReference>